<dbReference type="RefSeq" id="WP_275416317.1">
    <property type="nucleotide sequence ID" value="NZ_CP106878.1"/>
</dbReference>
<evidence type="ECO:0000256" key="1">
    <source>
        <dbReference type="ARBA" id="ARBA00008061"/>
    </source>
</evidence>
<dbReference type="SUPFAM" id="SSF51445">
    <property type="entry name" value="(Trans)glycosidases"/>
    <property type="match status" value="1"/>
</dbReference>
<dbReference type="InterPro" id="IPR013783">
    <property type="entry name" value="Ig-like_fold"/>
</dbReference>
<dbReference type="GO" id="GO:0005975">
    <property type="term" value="P:carbohydrate metabolic process"/>
    <property type="evidence" value="ECO:0007669"/>
    <property type="project" value="InterPro"/>
</dbReference>
<dbReference type="Pfam" id="PF02922">
    <property type="entry name" value="CBM_48"/>
    <property type="match status" value="1"/>
</dbReference>
<dbReference type="InterPro" id="IPR006047">
    <property type="entry name" value="GH13_cat_dom"/>
</dbReference>
<keyword evidence="3" id="KW-0378">Hydrolase</keyword>
<feature type="domain" description="Glycosyl hydrolase family 13 catalytic" evidence="2">
    <location>
        <begin position="219"/>
        <end position="609"/>
    </location>
</feature>
<evidence type="ECO:0000313" key="3">
    <source>
        <dbReference type="EMBL" id="WAA08542.1"/>
    </source>
</evidence>
<dbReference type="CDD" id="cd11341">
    <property type="entry name" value="AmyAc_Pullulanase_LD-like"/>
    <property type="match status" value="1"/>
</dbReference>
<keyword evidence="3" id="KW-0326">Glycosidase</keyword>
<dbReference type="Gene3D" id="3.20.20.80">
    <property type="entry name" value="Glycosidases"/>
    <property type="match status" value="1"/>
</dbReference>
<dbReference type="Pfam" id="PF00128">
    <property type="entry name" value="Alpha-amylase"/>
    <property type="match status" value="2"/>
</dbReference>
<dbReference type="InterPro" id="IPR014756">
    <property type="entry name" value="Ig_E-set"/>
</dbReference>
<dbReference type="PANTHER" id="PTHR43002">
    <property type="entry name" value="GLYCOGEN DEBRANCHING ENZYME"/>
    <property type="match status" value="1"/>
</dbReference>
<dbReference type="InterPro" id="IPR011840">
    <property type="entry name" value="PulA_typeI"/>
</dbReference>
<proteinExistence type="inferred from homology"/>
<dbReference type="CDD" id="cd02860">
    <property type="entry name" value="E_set_Pullulanase"/>
    <property type="match status" value="1"/>
</dbReference>
<dbReference type="Gene3D" id="2.60.40.10">
    <property type="entry name" value="Immunoglobulins"/>
    <property type="match status" value="1"/>
</dbReference>
<dbReference type="InterPro" id="IPR004193">
    <property type="entry name" value="Glyco_hydro_13_N"/>
</dbReference>
<sequence>MERFVAWIDDVHLLTIHNAEQLLPLVEKDPSPFVVSEDRKIHYKIKGIEIESTNGVKMTFDEELPLGENLHLCWAGKNIPVYAGKIVRTDWFDERYTAFDTEFGAKCGDTETVFQLWAPTATSVKVIIQQFTFPLEQKPRGVWSLRLEGDWHGSTYEYEVTVNGNVHRVIDPYTKGLLANSEKGVLINFSKTKKVADHRPSIDHLQDAIIYELHVRDATVHPNSGVVHKGKFLGLTEKNTKTKNGFSTGLTYLKELGITHVELLPINDFSRVDEWNPEKDYNWGYDPLFFQVPEGSYSVSPNDPVSRINECKAMIQAFHDEGILVIIDVVFNHLFIQKELSETTFEKIVPGYYFRFWEDGTPSNGTGVGNDLATERLMVRKLILDTIDFWLREYKVDGFRFDLMGVIDTETMRQIVKRVKQEPFPILLLGEGWDLPTNLPSNRKATRWNADQLPDIRYFNDEFRDSLKGSTFNTSEVGYVNGKGKYFERLPFLVSGSCIEEFSQPFVEEPTQVINYVESHDNHTLWDRLSISNEDDSVEIRKKMHQLATGLTLLSQGVPFLHAGQEWFRTKKGDENSYLSGDDINQLDWDRRESEWEQIEFIQSLIAIRKAYSVFRMRSKWEIRKRMYILKTPFPVFGFTLFGDGETFAIFTNPSKNLFPVQLPSSGRWEVLATNSDRKKTMQTKIIGEYTTIEPFELIVLKKQFIH</sequence>
<dbReference type="Gene3D" id="2.60.40.2320">
    <property type="match status" value="1"/>
</dbReference>
<dbReference type="GO" id="GO:0051060">
    <property type="term" value="F:pullulanase activity"/>
    <property type="evidence" value="ECO:0007669"/>
    <property type="project" value="UniProtKB-EC"/>
</dbReference>
<organism evidence="3 4">
    <name type="scientific">Fervidibacillus albus</name>
    <dbReference type="NCBI Taxonomy" id="2980026"/>
    <lineage>
        <taxon>Bacteria</taxon>
        <taxon>Bacillati</taxon>
        <taxon>Bacillota</taxon>
        <taxon>Bacilli</taxon>
        <taxon>Bacillales</taxon>
        <taxon>Bacillaceae</taxon>
        <taxon>Fervidibacillus</taxon>
    </lineage>
</organism>
<reference evidence="3" key="1">
    <citation type="submission" date="2022-09" db="EMBL/GenBank/DDBJ databases">
        <title>Complete Genomes of Fervidibacillus albus and Fervidibacillus halotolerans isolated from tidal flat sediments.</title>
        <authorList>
            <person name="Kwon K.K."/>
            <person name="Yang S.-H."/>
            <person name="Park M.J."/>
            <person name="Oh H.-M."/>
        </authorList>
    </citation>
    <scope>NUCLEOTIDE SEQUENCE</scope>
    <source>
        <strain evidence="3">MEBiC13591</strain>
    </source>
</reference>
<comment type="similarity">
    <text evidence="1">Belongs to the glycosyl hydrolase 13 family.</text>
</comment>
<dbReference type="Proteomes" id="UP001164718">
    <property type="component" value="Chromosome"/>
</dbReference>
<dbReference type="NCBIfam" id="TIGR02104">
    <property type="entry name" value="pulA_typeI"/>
    <property type="match status" value="1"/>
</dbReference>
<gene>
    <name evidence="3" type="primary">pulA</name>
    <name evidence="3" type="ORF">OE104_07735</name>
</gene>
<protein>
    <submittedName>
        <fullName evidence="3">Type I pullulanase</fullName>
        <ecNumber evidence="3">3.2.1.41</ecNumber>
    </submittedName>
</protein>
<dbReference type="AlphaFoldDB" id="A0A9E8LS88"/>
<accession>A0A9E8LS88</accession>
<keyword evidence="4" id="KW-1185">Reference proteome</keyword>
<dbReference type="SUPFAM" id="SSF81296">
    <property type="entry name" value="E set domains"/>
    <property type="match status" value="1"/>
</dbReference>
<name>A0A9E8LS88_9BACI</name>
<evidence type="ECO:0000259" key="2">
    <source>
        <dbReference type="SMART" id="SM00642"/>
    </source>
</evidence>
<dbReference type="EC" id="3.2.1.41" evidence="3"/>
<dbReference type="SMART" id="SM00642">
    <property type="entry name" value="Aamy"/>
    <property type="match status" value="1"/>
</dbReference>
<dbReference type="InterPro" id="IPR017853">
    <property type="entry name" value="GH"/>
</dbReference>
<dbReference type="KEGG" id="faf:OE104_07735"/>
<evidence type="ECO:0000313" key="4">
    <source>
        <dbReference type="Proteomes" id="UP001164718"/>
    </source>
</evidence>
<dbReference type="EMBL" id="CP106878">
    <property type="protein sequence ID" value="WAA08542.1"/>
    <property type="molecule type" value="Genomic_DNA"/>
</dbReference>